<gene>
    <name evidence="2" type="ORF">J2Z35_001594</name>
</gene>
<evidence type="ECO:0000313" key="3">
    <source>
        <dbReference type="Proteomes" id="UP001314903"/>
    </source>
</evidence>
<dbReference type="EMBL" id="JAGGLI010000016">
    <property type="protein sequence ID" value="MBP2027796.1"/>
    <property type="molecule type" value="Genomic_DNA"/>
</dbReference>
<sequence length="718" mass="79896">MTTKKTKILFFILLLLMIFQGIKYTPVYAQSTSKGKTIIITTNRMNINDYENMNSIGGSPGYIGLMNIRGGRGTNDASSYASMGWGRKSYVLNRDLDYFDIEDSEKSAKFKFLTDSNPLSINNLNINTLILTNSGSDFGSLPGILGDEMAEKNLSISILGNSDKEENISFAGILAMDSFGRIPYGNISQMNTHDPQKPFYIGTDYETLLDLSKEHIEKSDLIIIELGDSYRLDEYRNKLNETSYSKAKKNMVNEIDIFIGEIKKTLGADDQLIVLSPFPDLQGYSEGYRLAPIYYFDKNSSGLITSSSTRREGVITNIDIAGLIFQNFELEQSKISGQPLRFVEMNNPWEFLKGDYQNIVSLSQVRVPVLYSYAVFQMCIWIIAMIVSFFYNKISEKVIKFVKFILRITLLIPIVIILAPLFSFGSIIYSIVFGLVLGSIIYIILIKKVNNDLNSILILSAIMSLILLIDMSIMGQNLIKNSLLGYDPIIGARFYGIGNEYMGVLVGAIILTFSMIFEKIKFKNYIMIPIAIIVVFIMGNPSMGANVGGTITISSSLMFFILKSNNIKLDLKKGMGIIGVVVVIVATMALIDFSNEQQSHLAGAISNISSSGPAAIIQIITRKLSMNMKLISVSIWSRVLILALILMSMLFYKPFGVLKELCQKYKSIANGWMAILFGSIVGFLVNDSGVVTAATSIGYVIVPMLIILLENNHEKRNI</sequence>
<feature type="transmembrane region" description="Helical" evidence="1">
    <location>
        <begin position="524"/>
        <end position="539"/>
    </location>
</feature>
<feature type="transmembrane region" description="Helical" evidence="1">
    <location>
        <begin position="494"/>
        <end position="517"/>
    </location>
</feature>
<keyword evidence="3" id="KW-1185">Reference proteome</keyword>
<feature type="transmembrane region" description="Helical" evidence="1">
    <location>
        <begin position="667"/>
        <end position="685"/>
    </location>
</feature>
<feature type="transmembrane region" description="Helical" evidence="1">
    <location>
        <begin position="545"/>
        <end position="562"/>
    </location>
</feature>
<keyword evidence="1" id="KW-1133">Transmembrane helix</keyword>
<protein>
    <submittedName>
        <fullName evidence="2">Uncharacterized protein</fullName>
    </submittedName>
</protein>
<dbReference type="Proteomes" id="UP001314903">
    <property type="component" value="Unassembled WGS sequence"/>
</dbReference>
<accession>A0ABS4KKY1</accession>
<feature type="transmembrane region" description="Helical" evidence="1">
    <location>
        <begin position="404"/>
        <end position="421"/>
    </location>
</feature>
<reference evidence="2 3" key="1">
    <citation type="submission" date="2021-03" db="EMBL/GenBank/DDBJ databases">
        <title>Genomic Encyclopedia of Type Strains, Phase IV (KMG-IV): sequencing the most valuable type-strain genomes for metagenomic binning, comparative biology and taxonomic classification.</title>
        <authorList>
            <person name="Goeker M."/>
        </authorList>
    </citation>
    <scope>NUCLEOTIDE SEQUENCE [LARGE SCALE GENOMIC DNA]</scope>
    <source>
        <strain evidence="2 3">DSM 27512</strain>
    </source>
</reference>
<feature type="transmembrane region" description="Helical" evidence="1">
    <location>
        <begin position="427"/>
        <end position="446"/>
    </location>
</feature>
<name>A0ABS4KKY1_9FIRM</name>
<dbReference type="RefSeq" id="WP_209660858.1">
    <property type="nucleotide sequence ID" value="NZ_JAGGLI010000016.1"/>
</dbReference>
<evidence type="ECO:0000313" key="2">
    <source>
        <dbReference type="EMBL" id="MBP2027796.1"/>
    </source>
</evidence>
<keyword evidence="1" id="KW-0472">Membrane</keyword>
<evidence type="ECO:0000256" key="1">
    <source>
        <dbReference type="SAM" id="Phobius"/>
    </source>
</evidence>
<keyword evidence="1" id="KW-0812">Transmembrane</keyword>
<comment type="caution">
    <text evidence="2">The sequence shown here is derived from an EMBL/GenBank/DDBJ whole genome shotgun (WGS) entry which is preliminary data.</text>
</comment>
<feature type="transmembrane region" description="Helical" evidence="1">
    <location>
        <begin position="574"/>
        <end position="591"/>
    </location>
</feature>
<organism evidence="2 3">
    <name type="scientific">Acetoanaerobium pronyense</name>
    <dbReference type="NCBI Taxonomy" id="1482736"/>
    <lineage>
        <taxon>Bacteria</taxon>
        <taxon>Bacillati</taxon>
        <taxon>Bacillota</taxon>
        <taxon>Clostridia</taxon>
        <taxon>Peptostreptococcales</taxon>
        <taxon>Filifactoraceae</taxon>
        <taxon>Acetoanaerobium</taxon>
    </lineage>
</organism>
<feature type="transmembrane region" description="Helical" evidence="1">
    <location>
        <begin position="635"/>
        <end position="655"/>
    </location>
</feature>
<proteinExistence type="predicted"/>
<feature type="transmembrane region" description="Helical" evidence="1">
    <location>
        <begin position="691"/>
        <end position="709"/>
    </location>
</feature>
<feature type="transmembrane region" description="Helical" evidence="1">
    <location>
        <begin position="453"/>
        <end position="474"/>
    </location>
</feature>
<feature type="transmembrane region" description="Helical" evidence="1">
    <location>
        <begin position="370"/>
        <end position="392"/>
    </location>
</feature>